<sequence length="116" mass="13410">MLDSERSKVIREMNETYTEFNYKETKKNLEGLASSLEHKYLVEASSLDEGLDEILTLHRLKVPGLLRISFLTTNLIELARETARDIMGRVRGWSKGNQVLRWLSCVFLHARNSLSK</sequence>
<protein>
    <submittedName>
        <fullName evidence="1">Uncharacterized protein</fullName>
    </submittedName>
</protein>
<dbReference type="EMBL" id="PDBW01000001">
    <property type="protein sequence ID" value="PFH03291.1"/>
    <property type="molecule type" value="Genomic_DNA"/>
</dbReference>
<dbReference type="Proteomes" id="UP000223596">
    <property type="component" value="Unassembled WGS sequence"/>
</dbReference>
<proteinExistence type="predicted"/>
<reference evidence="1 2" key="1">
    <citation type="submission" date="2017-09" db="EMBL/GenBank/DDBJ databases">
        <title>Evaluation of Pacific Biosciences Sequencing Technology to Finishing C. thermocellum Genome Sequences.</title>
        <authorList>
            <person name="Brown S."/>
        </authorList>
    </citation>
    <scope>NUCLEOTIDE SEQUENCE [LARGE SCALE GENOMIC DNA]</scope>
    <source>
        <strain evidence="1 2">AD2</strain>
    </source>
</reference>
<evidence type="ECO:0000313" key="1">
    <source>
        <dbReference type="EMBL" id="PFH03291.1"/>
    </source>
</evidence>
<dbReference type="AlphaFoldDB" id="A0AB36TI65"/>
<organism evidence="1 2">
    <name type="scientific">Acetivibrio thermocellus AD2</name>
    <dbReference type="NCBI Taxonomy" id="1138384"/>
    <lineage>
        <taxon>Bacteria</taxon>
        <taxon>Bacillati</taxon>
        <taxon>Bacillota</taxon>
        <taxon>Clostridia</taxon>
        <taxon>Eubacteriales</taxon>
        <taxon>Oscillospiraceae</taxon>
        <taxon>Acetivibrio</taxon>
    </lineage>
</organism>
<name>A0AB36TI65_ACETH</name>
<comment type="caution">
    <text evidence="1">The sequence shown here is derived from an EMBL/GenBank/DDBJ whole genome shotgun (WGS) entry which is preliminary data.</text>
</comment>
<accession>A0AB36TI65</accession>
<gene>
    <name evidence="1" type="ORF">M972_112094</name>
</gene>
<evidence type="ECO:0000313" key="2">
    <source>
        <dbReference type="Proteomes" id="UP000223596"/>
    </source>
</evidence>